<dbReference type="PANTHER" id="PTHR10773">
    <property type="entry name" value="DNA-DIRECTED RNA POLYMERASES I, II, AND III SUBUNIT RPABC2"/>
    <property type="match status" value="1"/>
</dbReference>
<feature type="compositionally biased region" description="Basic and acidic residues" evidence="1">
    <location>
        <begin position="27"/>
        <end position="46"/>
    </location>
</feature>
<gene>
    <name evidence="2" type="ORF">Pcinc_001555</name>
</gene>
<feature type="region of interest" description="Disordered" evidence="1">
    <location>
        <begin position="17"/>
        <end position="46"/>
    </location>
</feature>
<organism evidence="2 3">
    <name type="scientific">Petrolisthes cinctipes</name>
    <name type="common">Flat porcelain crab</name>
    <dbReference type="NCBI Taxonomy" id="88211"/>
    <lineage>
        <taxon>Eukaryota</taxon>
        <taxon>Metazoa</taxon>
        <taxon>Ecdysozoa</taxon>
        <taxon>Arthropoda</taxon>
        <taxon>Crustacea</taxon>
        <taxon>Multicrustacea</taxon>
        <taxon>Malacostraca</taxon>
        <taxon>Eumalacostraca</taxon>
        <taxon>Eucarida</taxon>
        <taxon>Decapoda</taxon>
        <taxon>Pleocyemata</taxon>
        <taxon>Anomura</taxon>
        <taxon>Galatheoidea</taxon>
        <taxon>Porcellanidae</taxon>
        <taxon>Petrolisthes</taxon>
    </lineage>
</organism>
<name>A0AAE1GL20_PETCI</name>
<dbReference type="PANTHER" id="PTHR10773:SF19">
    <property type="match status" value="1"/>
</dbReference>
<evidence type="ECO:0000313" key="3">
    <source>
        <dbReference type="Proteomes" id="UP001286313"/>
    </source>
</evidence>
<reference evidence="2" key="1">
    <citation type="submission" date="2023-10" db="EMBL/GenBank/DDBJ databases">
        <title>Genome assemblies of two species of porcelain crab, Petrolisthes cinctipes and Petrolisthes manimaculis (Anomura: Porcellanidae).</title>
        <authorList>
            <person name="Angst P."/>
        </authorList>
    </citation>
    <scope>NUCLEOTIDE SEQUENCE</scope>
    <source>
        <strain evidence="2">PB745_01</strain>
        <tissue evidence="2">Gill</tissue>
    </source>
</reference>
<dbReference type="AlphaFoldDB" id="A0AAE1GL20"/>
<protein>
    <submittedName>
        <fullName evidence="2">Uncharacterized protein</fullName>
    </submittedName>
</protein>
<dbReference type="EMBL" id="JAWQEG010000097">
    <property type="protein sequence ID" value="KAK3894690.1"/>
    <property type="molecule type" value="Genomic_DNA"/>
</dbReference>
<accession>A0AAE1GL20</accession>
<sequence>MFLNTFSISEKTVRTALKKKMPSGTVETEKRGGRQDHLQEEDKQRRDKIKAHIDRFPRMESHYCRSKSTQDYLHSDLNQKKMYEMFLAECCVPEGLSASYTTYCDVLKSQNISFHNPKKDQCKICENFRKGDSEKKKELMCMYEQHNKEKYAVRKIKEQAKNNTESNVQVAVFDLQQVIYLPKTNDNQLFYKRRLSNYNITIYELKSKNCHCYTWHEGQGKRGSSEIATCVRTYLENLNTAGIHEVILFADGCPGQNKNSIIATMLLHSVQNLGNIKRIKLLYFEAYHGQSEGDSAHSAISTAIERVGDLLVPSQLIPVFRLARRKNPYSVHTLQHSDFQDYKTLANHLRIRSVREDDQGHDVVWLDMREVMVQKTDRDKLFFKTSHQQESYRSITLKRKWLSALDCNMPSKLYSKPPKISKEKYDDLMSLCKAPLPMVRVAEYVSFFESLPHSS</sequence>
<proteinExistence type="predicted"/>
<evidence type="ECO:0000256" key="1">
    <source>
        <dbReference type="SAM" id="MobiDB-lite"/>
    </source>
</evidence>
<dbReference type="Proteomes" id="UP001286313">
    <property type="component" value="Unassembled WGS sequence"/>
</dbReference>
<evidence type="ECO:0000313" key="2">
    <source>
        <dbReference type="EMBL" id="KAK3894690.1"/>
    </source>
</evidence>
<keyword evidence="3" id="KW-1185">Reference proteome</keyword>
<comment type="caution">
    <text evidence="2">The sequence shown here is derived from an EMBL/GenBank/DDBJ whole genome shotgun (WGS) entry which is preliminary data.</text>
</comment>